<feature type="compositionally biased region" description="Low complexity" evidence="1">
    <location>
        <begin position="111"/>
        <end position="127"/>
    </location>
</feature>
<dbReference type="Proteomes" id="UP000196536">
    <property type="component" value="Unassembled WGS sequence"/>
</dbReference>
<dbReference type="EMBL" id="NEXX01000001">
    <property type="protein sequence ID" value="OUY08582.1"/>
    <property type="molecule type" value="Genomic_DNA"/>
</dbReference>
<feature type="domain" description="DUF3298" evidence="2">
    <location>
        <begin position="241"/>
        <end position="317"/>
    </location>
</feature>
<protein>
    <recommendedName>
        <fullName evidence="2">DUF3298 domain-containing protein</fullName>
    </recommendedName>
</protein>
<reference evidence="3 4" key="1">
    <citation type="submission" date="2017-05" db="EMBL/GenBank/DDBJ databases">
        <title>Acinetobacter populi ANC 5415 (= PBJ7), whole genome shotgun sequencing project.</title>
        <authorList>
            <person name="Nemec A."/>
            <person name="Radolfova-Krizova L."/>
        </authorList>
    </citation>
    <scope>NUCLEOTIDE SEQUENCE [LARGE SCALE GENOMIC DNA]</scope>
    <source>
        <strain evidence="3 4">PBJ7</strain>
    </source>
</reference>
<name>A0A1Z9Z2C7_9GAMM</name>
<feature type="region of interest" description="Disordered" evidence="1">
    <location>
        <begin position="111"/>
        <end position="135"/>
    </location>
</feature>
<evidence type="ECO:0000259" key="2">
    <source>
        <dbReference type="Pfam" id="PF11738"/>
    </source>
</evidence>
<evidence type="ECO:0000313" key="4">
    <source>
        <dbReference type="Proteomes" id="UP000196536"/>
    </source>
</evidence>
<comment type="caution">
    <text evidence="3">The sequence shown here is derived from an EMBL/GenBank/DDBJ whole genome shotgun (WGS) entry which is preliminary data.</text>
</comment>
<evidence type="ECO:0000313" key="3">
    <source>
        <dbReference type="EMBL" id="OUY08582.1"/>
    </source>
</evidence>
<sequence>MKTIHSNSVKHQIGLLMLGATIVFTLAGCEKKPEAKIEQNTALETEQNEITPILQAKVENVPVTLPECNGQLCPKISLQHLKSNYPKIDQAVDQYLLNYVKDLVQGFDIDSNGNADKNTNSNANNTAKAKETASPIVEMSEQKNAHSNLQSDVELANPQQDYSELQGYVNKFIKLADEVKSLGSSAQLSLYVKPQVLNPKGPITTVVMNASNYIGGAHGSSAQQYLNFELDSNSLLSLDQIIQNGQRKAFNDLAYAAFEQWIKETQPDMDLKTYQQLWKFTLSENFYLSSNGLILQYGEYDIGPYAVGLPRLVIPYDKLQGILKPQYLPVVADAAVEAGKDKIAQTSTAQINTKTTEK</sequence>
<organism evidence="3 4">
    <name type="scientific">Acinetobacter populi</name>
    <dbReference type="NCBI Taxonomy" id="1582270"/>
    <lineage>
        <taxon>Bacteria</taxon>
        <taxon>Pseudomonadati</taxon>
        <taxon>Pseudomonadota</taxon>
        <taxon>Gammaproteobacteria</taxon>
        <taxon>Moraxellales</taxon>
        <taxon>Moraxellaceae</taxon>
        <taxon>Acinetobacter</taxon>
    </lineage>
</organism>
<dbReference type="Pfam" id="PF11738">
    <property type="entry name" value="DUF3298"/>
    <property type="match status" value="1"/>
</dbReference>
<proteinExistence type="predicted"/>
<dbReference type="OrthoDB" id="8610451at2"/>
<dbReference type="Gene3D" id="3.30.565.40">
    <property type="entry name" value="Fervidobacterium nodosum Rt17-B1 like"/>
    <property type="match status" value="1"/>
</dbReference>
<gene>
    <name evidence="3" type="ORF">CAP51_02935</name>
</gene>
<accession>A0A1Z9Z2C7</accession>
<dbReference type="RefSeq" id="WP_087619251.1">
    <property type="nucleotide sequence ID" value="NZ_NEXX01000001.1"/>
</dbReference>
<dbReference type="Gene3D" id="3.90.640.20">
    <property type="entry name" value="Heat-shock cognate protein, ATPase"/>
    <property type="match status" value="1"/>
</dbReference>
<dbReference type="AlphaFoldDB" id="A0A1Z9Z2C7"/>
<dbReference type="InterPro" id="IPR021729">
    <property type="entry name" value="DUF3298"/>
</dbReference>
<dbReference type="InterPro" id="IPR037126">
    <property type="entry name" value="PdaC/RsiV-like_sf"/>
</dbReference>
<dbReference type="PROSITE" id="PS51257">
    <property type="entry name" value="PROKAR_LIPOPROTEIN"/>
    <property type="match status" value="1"/>
</dbReference>
<evidence type="ECO:0000256" key="1">
    <source>
        <dbReference type="SAM" id="MobiDB-lite"/>
    </source>
</evidence>
<keyword evidence="4" id="KW-1185">Reference proteome</keyword>